<dbReference type="CDD" id="cd00082">
    <property type="entry name" value="HisKA"/>
    <property type="match status" value="1"/>
</dbReference>
<dbReference type="SMART" id="SM00388">
    <property type="entry name" value="HisKA"/>
    <property type="match status" value="1"/>
</dbReference>
<feature type="domain" description="Response regulatory" evidence="9">
    <location>
        <begin position="3"/>
        <end position="120"/>
    </location>
</feature>
<feature type="modified residue" description="4-aspartylphosphate" evidence="7">
    <location>
        <position position="435"/>
    </location>
</feature>
<dbReference type="PRINTS" id="PR00344">
    <property type="entry name" value="BCTRLSENSOR"/>
</dbReference>
<dbReference type="SUPFAM" id="SSF52172">
    <property type="entry name" value="CheY-like"/>
    <property type="match status" value="2"/>
</dbReference>
<keyword evidence="4 7" id="KW-0597">Phosphoprotein</keyword>
<evidence type="ECO:0000256" key="1">
    <source>
        <dbReference type="ARBA" id="ARBA00000085"/>
    </source>
</evidence>
<evidence type="ECO:0000256" key="5">
    <source>
        <dbReference type="ARBA" id="ARBA00022679"/>
    </source>
</evidence>
<dbReference type="GO" id="GO:0005886">
    <property type="term" value="C:plasma membrane"/>
    <property type="evidence" value="ECO:0007669"/>
    <property type="project" value="UniProtKB-SubCell"/>
</dbReference>
<keyword evidence="5" id="KW-0808">Transferase</keyword>
<evidence type="ECO:0000259" key="9">
    <source>
        <dbReference type="PROSITE" id="PS50110"/>
    </source>
</evidence>
<protein>
    <recommendedName>
        <fullName evidence="3">histidine kinase</fullName>
        <ecNumber evidence="3">2.7.13.3</ecNumber>
    </recommendedName>
</protein>
<sequence length="513" mass="54938">MPLILNVDDNEGARYAKSRILREAGFNVMESRNGRGALEAVRAHAPALVLLNVKLPDISGIDVCRQIKSDPQTATTLVLQVSAQALRSSDKICALESGADSYLSEPVEAEELIANIRALLRLHFAEKALRDAAHRQDCFLATLAHELRNPLAPIRNAIELLDPARAVPGSDQDAHALRMASRQMDHLGRLVDDLLDAARIARGNIELQKSLLDLGAVTEAALEAARPALQAKQQRSTVRMTPAPCLIVGDGVRVSQIISNLLSNAVKYTAVGGHIALSLETQSRHAVLRIADSGIGIEPDELPHVFELFVQSRKAAERADGGLGVGLALVKELAQLHGGSVVARSDGPGQGAEFTVRFPLAIGAQALPQAPRRDAEEGRTRSAPRRILITDDNVDCATSLLMLLEIEGHDVRMTHDALSAIDLAASFRPDVAILDIGLPGMDGRELARALRRHPSTENTDLIAVTGYGLAEDRSATSAAGFRRHFVKPAPFEDILEAISQVPVAAGHATSVPL</sequence>
<dbReference type="KEGG" id="pacs:FAZ98_15430"/>
<dbReference type="InterPro" id="IPR011006">
    <property type="entry name" value="CheY-like_superfamily"/>
</dbReference>
<feature type="domain" description="Histidine kinase" evidence="8">
    <location>
        <begin position="142"/>
        <end position="362"/>
    </location>
</feature>
<dbReference type="SUPFAM" id="SSF55874">
    <property type="entry name" value="ATPase domain of HSP90 chaperone/DNA topoisomerase II/histidine kinase"/>
    <property type="match status" value="1"/>
</dbReference>
<comment type="caution">
    <text evidence="7">Lacks conserved residue(s) required for the propagation of feature annotation.</text>
</comment>
<comment type="catalytic activity">
    <reaction evidence="1">
        <text>ATP + protein L-histidine = ADP + protein N-phospho-L-histidine.</text>
        <dbReference type="EC" id="2.7.13.3"/>
    </reaction>
</comment>
<dbReference type="InterPro" id="IPR036097">
    <property type="entry name" value="HisK_dim/P_sf"/>
</dbReference>
<dbReference type="EMBL" id="CP046914">
    <property type="protein sequence ID" value="QGZ63196.1"/>
    <property type="molecule type" value="Genomic_DNA"/>
</dbReference>
<dbReference type="Gene3D" id="3.40.50.2300">
    <property type="match status" value="2"/>
</dbReference>
<reference evidence="10 11" key="1">
    <citation type="submission" date="2019-12" db="EMBL/GenBank/DDBJ databases">
        <title>Paraburkholderia acidiphila 7Q-K02 sp. nov and Paraburkholderia acidisoli DHF22 sp. nov., two strains isolated from forest soil.</title>
        <authorList>
            <person name="Gao Z."/>
            <person name="Qiu L."/>
        </authorList>
    </citation>
    <scope>NUCLEOTIDE SEQUENCE [LARGE SCALE GENOMIC DNA]</scope>
    <source>
        <strain evidence="10 11">DHF22</strain>
    </source>
</reference>
<dbReference type="InterPro" id="IPR003661">
    <property type="entry name" value="HisK_dim/P_dom"/>
</dbReference>
<dbReference type="PROSITE" id="PS50110">
    <property type="entry name" value="RESPONSE_REGULATORY"/>
    <property type="match status" value="2"/>
</dbReference>
<dbReference type="PROSITE" id="PS50109">
    <property type="entry name" value="HIS_KIN"/>
    <property type="match status" value="1"/>
</dbReference>
<dbReference type="OrthoDB" id="9768069at2"/>
<evidence type="ECO:0000259" key="8">
    <source>
        <dbReference type="PROSITE" id="PS50109"/>
    </source>
</evidence>
<dbReference type="InterPro" id="IPR001789">
    <property type="entry name" value="Sig_transdc_resp-reg_receiver"/>
</dbReference>
<dbReference type="PANTHER" id="PTHR43547">
    <property type="entry name" value="TWO-COMPONENT HISTIDINE KINASE"/>
    <property type="match status" value="1"/>
</dbReference>
<name>A0A7Z2GK16_9BURK</name>
<dbReference type="SUPFAM" id="SSF47384">
    <property type="entry name" value="Homodimeric domain of signal transducing histidine kinase"/>
    <property type="match status" value="1"/>
</dbReference>
<evidence type="ECO:0000256" key="2">
    <source>
        <dbReference type="ARBA" id="ARBA00004429"/>
    </source>
</evidence>
<dbReference type="InterPro" id="IPR036890">
    <property type="entry name" value="HATPase_C_sf"/>
</dbReference>
<dbReference type="SMART" id="SM00448">
    <property type="entry name" value="REC"/>
    <property type="match status" value="2"/>
</dbReference>
<dbReference type="Pfam" id="PF02518">
    <property type="entry name" value="HATPase_c"/>
    <property type="match status" value="1"/>
</dbReference>
<dbReference type="Gene3D" id="1.10.287.130">
    <property type="match status" value="1"/>
</dbReference>
<dbReference type="Pfam" id="PF00072">
    <property type="entry name" value="Response_reg"/>
    <property type="match status" value="2"/>
</dbReference>
<dbReference type="InterPro" id="IPR005467">
    <property type="entry name" value="His_kinase_dom"/>
</dbReference>
<dbReference type="Pfam" id="PF00512">
    <property type="entry name" value="HisKA"/>
    <property type="match status" value="1"/>
</dbReference>
<dbReference type="FunFam" id="3.30.565.10:FF:000006">
    <property type="entry name" value="Sensor histidine kinase WalK"/>
    <property type="match status" value="1"/>
</dbReference>
<dbReference type="RefSeq" id="WP_158952189.1">
    <property type="nucleotide sequence ID" value="NZ_CP046914.1"/>
</dbReference>
<dbReference type="EC" id="2.7.13.3" evidence="3"/>
<evidence type="ECO:0000256" key="7">
    <source>
        <dbReference type="PROSITE-ProRule" id="PRU00169"/>
    </source>
</evidence>
<dbReference type="InterPro" id="IPR004358">
    <property type="entry name" value="Sig_transdc_His_kin-like_C"/>
</dbReference>
<comment type="subcellular location">
    <subcellularLocation>
        <location evidence="2">Cell inner membrane</location>
        <topology evidence="2">Multi-pass membrane protein</topology>
    </subcellularLocation>
</comment>
<gene>
    <name evidence="10" type="ORF">FAZ98_15430</name>
</gene>
<dbReference type="CDD" id="cd17580">
    <property type="entry name" value="REC_2_DhkD-like"/>
    <property type="match status" value="1"/>
</dbReference>
<dbReference type="AlphaFoldDB" id="A0A7Z2GK16"/>
<dbReference type="GO" id="GO:0000155">
    <property type="term" value="F:phosphorelay sensor kinase activity"/>
    <property type="evidence" value="ECO:0007669"/>
    <property type="project" value="InterPro"/>
</dbReference>
<dbReference type="PANTHER" id="PTHR43547:SF2">
    <property type="entry name" value="HYBRID SIGNAL TRANSDUCTION HISTIDINE KINASE C"/>
    <property type="match status" value="1"/>
</dbReference>
<keyword evidence="6" id="KW-0418">Kinase</keyword>
<dbReference type="Proteomes" id="UP000433577">
    <property type="component" value="Chromosome 2"/>
</dbReference>
<proteinExistence type="predicted"/>
<evidence type="ECO:0000256" key="3">
    <source>
        <dbReference type="ARBA" id="ARBA00012438"/>
    </source>
</evidence>
<accession>A0A7Z2GK16</accession>
<organism evidence="10 11">
    <name type="scientific">Paraburkholderia acidisoli</name>
    <dbReference type="NCBI Taxonomy" id="2571748"/>
    <lineage>
        <taxon>Bacteria</taxon>
        <taxon>Pseudomonadati</taxon>
        <taxon>Pseudomonadota</taxon>
        <taxon>Betaproteobacteria</taxon>
        <taxon>Burkholderiales</taxon>
        <taxon>Burkholderiaceae</taxon>
        <taxon>Paraburkholderia</taxon>
    </lineage>
</organism>
<dbReference type="SMART" id="SM00387">
    <property type="entry name" value="HATPase_c"/>
    <property type="match status" value="1"/>
</dbReference>
<evidence type="ECO:0000256" key="6">
    <source>
        <dbReference type="ARBA" id="ARBA00022777"/>
    </source>
</evidence>
<keyword evidence="11" id="KW-1185">Reference proteome</keyword>
<dbReference type="InterPro" id="IPR003594">
    <property type="entry name" value="HATPase_dom"/>
</dbReference>
<evidence type="ECO:0000313" key="10">
    <source>
        <dbReference type="EMBL" id="QGZ63196.1"/>
    </source>
</evidence>
<dbReference type="Gene3D" id="3.30.565.10">
    <property type="entry name" value="Histidine kinase-like ATPase, C-terminal domain"/>
    <property type="match status" value="1"/>
</dbReference>
<evidence type="ECO:0000256" key="4">
    <source>
        <dbReference type="ARBA" id="ARBA00022553"/>
    </source>
</evidence>
<feature type="domain" description="Response regulatory" evidence="9">
    <location>
        <begin position="386"/>
        <end position="502"/>
    </location>
</feature>
<evidence type="ECO:0000313" key="11">
    <source>
        <dbReference type="Proteomes" id="UP000433577"/>
    </source>
</evidence>